<organism evidence="11 12">
    <name type="scientific">Roseomonas fluvialis</name>
    <dbReference type="NCBI Taxonomy" id="1750527"/>
    <lineage>
        <taxon>Bacteria</taxon>
        <taxon>Pseudomonadati</taxon>
        <taxon>Pseudomonadota</taxon>
        <taxon>Alphaproteobacteria</taxon>
        <taxon>Acetobacterales</taxon>
        <taxon>Roseomonadaceae</taxon>
        <taxon>Roseomonas</taxon>
    </lineage>
</organism>
<dbReference type="Proteomes" id="UP000831327">
    <property type="component" value="Chromosome"/>
</dbReference>
<dbReference type="Gene3D" id="3.40.50.620">
    <property type="entry name" value="HUPs"/>
    <property type="match status" value="2"/>
</dbReference>
<dbReference type="Pfam" id="PF01921">
    <property type="entry name" value="tRNA-synt_1f"/>
    <property type="match status" value="1"/>
</dbReference>
<dbReference type="PANTHER" id="PTHR37940">
    <property type="entry name" value="LYSINE--TRNA LIGASE"/>
    <property type="match status" value="1"/>
</dbReference>
<comment type="subcellular location">
    <subcellularLocation>
        <location evidence="1 10">Cytoplasm</location>
    </subcellularLocation>
</comment>
<protein>
    <recommendedName>
        <fullName evidence="10">Lysine--tRNA ligase</fullName>
        <ecNumber evidence="10">6.1.1.6</ecNumber>
    </recommendedName>
    <alternativeName>
        <fullName evidence="10">Lysyl-tRNA synthetase</fullName>
        <shortName evidence="10">LysRS</shortName>
    </alternativeName>
</protein>
<accession>A0ABN6P7G9</accession>
<dbReference type="Gene3D" id="1.10.10.350">
    <property type="match status" value="1"/>
</dbReference>
<comment type="catalytic activity">
    <reaction evidence="9 10">
        <text>tRNA(Lys) + L-lysine + ATP = L-lysyl-tRNA(Lys) + AMP + diphosphate</text>
        <dbReference type="Rhea" id="RHEA:20792"/>
        <dbReference type="Rhea" id="RHEA-COMP:9696"/>
        <dbReference type="Rhea" id="RHEA-COMP:9697"/>
        <dbReference type="ChEBI" id="CHEBI:30616"/>
        <dbReference type="ChEBI" id="CHEBI:32551"/>
        <dbReference type="ChEBI" id="CHEBI:33019"/>
        <dbReference type="ChEBI" id="CHEBI:78442"/>
        <dbReference type="ChEBI" id="CHEBI:78529"/>
        <dbReference type="ChEBI" id="CHEBI:456215"/>
        <dbReference type="EC" id="6.1.1.6"/>
    </reaction>
</comment>
<proteinExistence type="inferred from homology"/>
<evidence type="ECO:0000256" key="2">
    <source>
        <dbReference type="ARBA" id="ARBA00005594"/>
    </source>
</evidence>
<sequence>MTTNPPVDLSAVKAWPFEEARKVAARLAKSGKGSALFETGYGPSGLPHIGTFGEVARTSWVRRAFTLLTGLPSRLIAFSDDMDGLRKVPDNVPNKEMLAQHLGRSVTAIPDPFGTHESFGHHNNARLRAFLDAFGFDYEFASSTDYYRSGRFDDALIRMAERHDAVRDVILPTLGPDRRATYSPFLPIHPKTGVVMQVPMEEVRPAEDLLIWRDPADGTRHATRITGGHCKAQWKADWALRWYALGVDYEMSGKDLIDSVRLSSAICRVLGADPPEAFTYEHFLDEQGQKISKSKGNGLTIDEWLRYAPAESLSQYMYNQPQRAKRLFFDQIPRAVDEYLQHRARLRVAPDATNPAWHIHGGAAPNDPEPPVSFTMLLNLASVVNADDPQILWGFLARYAPGTTPATQPMLGKLVEHAVHYYRDFVAPTKRFRIPTAPEREALAALMAALRDRAPDLEAMPPEDRAKAIQDLVYDAGRREPFLQANKDGTTGVSRAWFNALYQVLLGQEEGPRFGGFVALYGIAGTIGLIETALARTEQPAA</sequence>
<evidence type="ECO:0000256" key="3">
    <source>
        <dbReference type="ARBA" id="ARBA00022490"/>
    </source>
</evidence>
<dbReference type="PANTHER" id="PTHR37940:SF1">
    <property type="entry name" value="LYSINE--TRNA LIGASE"/>
    <property type="match status" value="1"/>
</dbReference>
<keyword evidence="5 10" id="KW-0547">Nucleotide-binding</keyword>
<evidence type="ECO:0000256" key="5">
    <source>
        <dbReference type="ARBA" id="ARBA00022741"/>
    </source>
</evidence>
<gene>
    <name evidence="10 11" type="primary">lysS</name>
    <name evidence="11" type="ORF">Rmf_36870</name>
</gene>
<keyword evidence="6 10" id="KW-0067">ATP-binding</keyword>
<dbReference type="InterPro" id="IPR001412">
    <property type="entry name" value="aa-tRNA-synth_I_CS"/>
</dbReference>
<evidence type="ECO:0000256" key="4">
    <source>
        <dbReference type="ARBA" id="ARBA00022598"/>
    </source>
</evidence>
<evidence type="ECO:0000256" key="9">
    <source>
        <dbReference type="ARBA" id="ARBA00048573"/>
    </source>
</evidence>
<dbReference type="PROSITE" id="PS00178">
    <property type="entry name" value="AA_TRNA_LIGASE_I"/>
    <property type="match status" value="1"/>
</dbReference>
<dbReference type="SUPFAM" id="SSF52374">
    <property type="entry name" value="Nucleotidylyl transferase"/>
    <property type="match status" value="1"/>
</dbReference>
<feature type="binding site" evidence="10">
    <location>
        <position position="293"/>
    </location>
    <ligand>
        <name>ATP</name>
        <dbReference type="ChEBI" id="CHEBI:30616"/>
    </ligand>
</feature>
<dbReference type="InterPro" id="IPR002904">
    <property type="entry name" value="Lys-tRNA-ligase"/>
</dbReference>
<dbReference type="SUPFAM" id="SSF48163">
    <property type="entry name" value="An anticodon-binding domain of class I aminoacyl-tRNA synthetases"/>
    <property type="match status" value="1"/>
</dbReference>
<reference evidence="11 12" key="1">
    <citation type="journal article" date="2016" name="Microbes Environ.">
        <title>Phylogenetically diverse aerobic anoxygenic phototrophic bacteria isolated from epilithic biofilms in Tama river, Japan.</title>
        <authorList>
            <person name="Hirose S."/>
            <person name="Matsuura K."/>
            <person name="Haruta S."/>
        </authorList>
    </citation>
    <scope>NUCLEOTIDE SEQUENCE [LARGE SCALE GENOMIC DNA]</scope>
    <source>
        <strain evidence="11 12">S08</strain>
    </source>
</reference>
<evidence type="ECO:0000256" key="6">
    <source>
        <dbReference type="ARBA" id="ARBA00022840"/>
    </source>
</evidence>
<feature type="short sequence motif" description="'KMSKS' region" evidence="10">
    <location>
        <begin position="290"/>
        <end position="294"/>
    </location>
</feature>
<evidence type="ECO:0000256" key="10">
    <source>
        <dbReference type="HAMAP-Rule" id="MF_00177"/>
    </source>
</evidence>
<evidence type="ECO:0000256" key="7">
    <source>
        <dbReference type="ARBA" id="ARBA00022917"/>
    </source>
</evidence>
<dbReference type="EMBL" id="AP025637">
    <property type="protein sequence ID" value="BDG73758.1"/>
    <property type="molecule type" value="Genomic_DNA"/>
</dbReference>
<dbReference type="NCBIfam" id="NF001968">
    <property type="entry name" value="PRK00750.1-2"/>
    <property type="match status" value="1"/>
</dbReference>
<evidence type="ECO:0000313" key="11">
    <source>
        <dbReference type="EMBL" id="BDG73758.1"/>
    </source>
</evidence>
<comment type="similarity">
    <text evidence="2 10">Belongs to the class-I aminoacyl-tRNA synthetase family.</text>
</comment>
<keyword evidence="8 10" id="KW-0030">Aminoacyl-tRNA synthetase</keyword>
<keyword evidence="12" id="KW-1185">Reference proteome</keyword>
<evidence type="ECO:0000256" key="1">
    <source>
        <dbReference type="ARBA" id="ARBA00004496"/>
    </source>
</evidence>
<keyword evidence="4 10" id="KW-0436">Ligase</keyword>
<dbReference type="InterPro" id="IPR008925">
    <property type="entry name" value="aa_tRNA-synth_I_cd-bd_sf"/>
</dbReference>
<dbReference type="HAMAP" id="MF_00177">
    <property type="entry name" value="Lys_tRNA_synth_class1"/>
    <property type="match status" value="1"/>
</dbReference>
<feature type="short sequence motif" description="'HIGH' region" evidence="10">
    <location>
        <begin position="43"/>
        <end position="51"/>
    </location>
</feature>
<dbReference type="InterPro" id="IPR020751">
    <property type="entry name" value="aa-tRNA-synth_I_codon-bd_sub2"/>
</dbReference>
<keyword evidence="7 10" id="KW-0648">Protein biosynthesis</keyword>
<evidence type="ECO:0000313" key="12">
    <source>
        <dbReference type="Proteomes" id="UP000831327"/>
    </source>
</evidence>
<dbReference type="EC" id="6.1.1.6" evidence="10"/>
<dbReference type="InterPro" id="IPR014729">
    <property type="entry name" value="Rossmann-like_a/b/a_fold"/>
</dbReference>
<keyword evidence="3 10" id="KW-0963">Cytoplasm</keyword>
<name>A0ABN6P7G9_9PROT</name>
<dbReference type="GO" id="GO:0016874">
    <property type="term" value="F:ligase activity"/>
    <property type="evidence" value="ECO:0007669"/>
    <property type="project" value="UniProtKB-KW"/>
</dbReference>
<evidence type="ECO:0000256" key="8">
    <source>
        <dbReference type="ARBA" id="ARBA00023146"/>
    </source>
</evidence>